<dbReference type="Proteomes" id="UP000031012">
    <property type="component" value="Unassembled WGS sequence"/>
</dbReference>
<sequence length="372" mass="40728">MTTALNGLKVLDFSTLLPGPFATMYLADMGAEVIHIESPSRPDLIRIMPPYANGQATAHSYLNRNKQSIVLDLKDSASIDLIKAKISEFDIVIEQFRPDVMRRLGLDYSTLAEINPRLIYCSITGYGQTGTYKDRAGHDINYLALAGIAGYSGRQDSGPPPLGIQVADIAGGSLHAVIAILAAVVERGRSGMGQYIDISMTDCVASLNSMAASATLAAQVEQAPEQGMLNGGIFYDYYMTQDGRYLSIGSLEPQFMSGLSIALDLPLLLQKGASLDAEDRQEVKQAIQEKIRTRTFKEWHEIFANLDVCVEPVLSLNEALNSPLAQQRGWIVDVPLQNNTTDTEPQLACPIKFSRSKMRYSFIGQKLGEGQW</sequence>
<dbReference type="InterPro" id="IPR050509">
    <property type="entry name" value="CoA-transferase_III"/>
</dbReference>
<dbReference type="EMBL" id="JHQK01000008">
    <property type="protein sequence ID" value="KHN66787.1"/>
    <property type="molecule type" value="Genomic_DNA"/>
</dbReference>
<dbReference type="AlphaFoldDB" id="A0A0B2UCK7"/>
<accession>A0A0B2UCK7</accession>
<name>A0A0B2UCK7_9GAMM</name>
<proteinExistence type="predicted"/>
<dbReference type="GO" id="GO:0003824">
    <property type="term" value="F:catalytic activity"/>
    <property type="evidence" value="ECO:0007669"/>
    <property type="project" value="InterPro"/>
</dbReference>
<dbReference type="InterPro" id="IPR023606">
    <property type="entry name" value="CoA-Trfase_III_dom_1_sf"/>
</dbReference>
<evidence type="ECO:0000313" key="2">
    <source>
        <dbReference type="Proteomes" id="UP000031012"/>
    </source>
</evidence>
<dbReference type="Gene3D" id="3.40.50.10540">
    <property type="entry name" value="Crotonobetainyl-coa:carnitine coa-transferase, domain 1"/>
    <property type="match status" value="1"/>
</dbReference>
<dbReference type="PANTHER" id="PTHR48228:SF5">
    <property type="entry name" value="ALPHA-METHYLACYL-COA RACEMASE"/>
    <property type="match status" value="1"/>
</dbReference>
<evidence type="ECO:0000313" key="1">
    <source>
        <dbReference type="EMBL" id="KHN66787.1"/>
    </source>
</evidence>
<gene>
    <name evidence="1" type="ORF">DH17_17495</name>
</gene>
<organism evidence="1 2">
    <name type="scientific">Acinetobacter oleivorans</name>
    <dbReference type="NCBI Taxonomy" id="1148157"/>
    <lineage>
        <taxon>Bacteria</taxon>
        <taxon>Pseudomonadati</taxon>
        <taxon>Pseudomonadota</taxon>
        <taxon>Gammaproteobacteria</taxon>
        <taxon>Moraxellales</taxon>
        <taxon>Moraxellaceae</taxon>
        <taxon>Acinetobacter</taxon>
    </lineage>
</organism>
<reference evidence="1 2" key="1">
    <citation type="submission" date="2014-03" db="EMBL/GenBank/DDBJ databases">
        <title>Genome sequence of the diesel-degrader and plant-growth promoter Acinetobacter oleivorans PF-1 isolated from the roots of poplar tree.</title>
        <authorList>
            <person name="Gkorezis P."/>
            <person name="van Hamme J."/>
            <person name="Rineau F."/>
            <person name="Vangronsveld J."/>
            <person name="Francetti A."/>
        </authorList>
    </citation>
    <scope>NUCLEOTIDE SEQUENCE [LARGE SCALE GENOMIC DNA]</scope>
    <source>
        <strain evidence="1 2">PF1</strain>
    </source>
</reference>
<dbReference type="Gene3D" id="3.30.1540.10">
    <property type="entry name" value="formyl-coa transferase, domain 3"/>
    <property type="match status" value="1"/>
</dbReference>
<comment type="caution">
    <text evidence="1">The sequence shown here is derived from an EMBL/GenBank/DDBJ whole genome shotgun (WGS) entry which is preliminary data.</text>
</comment>
<dbReference type="PANTHER" id="PTHR48228">
    <property type="entry name" value="SUCCINYL-COA--D-CITRAMALATE COA-TRANSFERASE"/>
    <property type="match status" value="1"/>
</dbReference>
<protein>
    <submittedName>
        <fullName evidence="1">Carnitine dehydratase</fullName>
    </submittedName>
</protein>
<dbReference type="Pfam" id="PF02515">
    <property type="entry name" value="CoA_transf_3"/>
    <property type="match status" value="1"/>
</dbReference>
<dbReference type="InterPro" id="IPR003673">
    <property type="entry name" value="CoA-Trfase_fam_III"/>
</dbReference>
<dbReference type="SUPFAM" id="SSF89796">
    <property type="entry name" value="CoA-transferase family III (CaiB/BaiF)"/>
    <property type="match status" value="1"/>
</dbReference>
<dbReference type="InterPro" id="IPR044855">
    <property type="entry name" value="CoA-Trfase_III_dom3_sf"/>
</dbReference>